<evidence type="ECO:0000313" key="3">
    <source>
        <dbReference type="EMBL" id="KGO84705.1"/>
    </source>
</evidence>
<organism evidence="3 4">
    <name type="scientific">Flavobacterium suncheonense GH29-5 = DSM 17707</name>
    <dbReference type="NCBI Taxonomy" id="1121899"/>
    <lineage>
        <taxon>Bacteria</taxon>
        <taxon>Pseudomonadati</taxon>
        <taxon>Bacteroidota</taxon>
        <taxon>Flavobacteriia</taxon>
        <taxon>Flavobacteriales</taxon>
        <taxon>Flavobacteriaceae</taxon>
        <taxon>Flavobacterium</taxon>
    </lineage>
</organism>
<name>A0A0A2M8V4_9FLAO</name>
<feature type="chain" id="PRO_5002002871" description="Lipoprotein" evidence="2">
    <location>
        <begin position="20"/>
        <end position="316"/>
    </location>
</feature>
<feature type="region of interest" description="Disordered" evidence="1">
    <location>
        <begin position="240"/>
        <end position="266"/>
    </location>
</feature>
<dbReference type="AlphaFoldDB" id="A0A0A2M8V4"/>
<keyword evidence="4" id="KW-1185">Reference proteome</keyword>
<protein>
    <recommendedName>
        <fullName evidence="5">Lipoprotein</fullName>
    </recommendedName>
</protein>
<keyword evidence="2" id="KW-0732">Signal</keyword>
<reference evidence="3 4" key="1">
    <citation type="submission" date="2013-09" db="EMBL/GenBank/DDBJ databases">
        <authorList>
            <person name="Zeng Z."/>
            <person name="Chen C."/>
        </authorList>
    </citation>
    <scope>NUCLEOTIDE SEQUENCE [LARGE SCALE GENOMIC DNA]</scope>
    <source>
        <strain evidence="3 4">GH29-5</strain>
    </source>
</reference>
<comment type="caution">
    <text evidence="3">The sequence shown here is derived from an EMBL/GenBank/DDBJ whole genome shotgun (WGS) entry which is preliminary data.</text>
</comment>
<dbReference type="PROSITE" id="PS51257">
    <property type="entry name" value="PROKAR_LIPOPROTEIN"/>
    <property type="match status" value="1"/>
</dbReference>
<dbReference type="EMBL" id="JRLW01000071">
    <property type="protein sequence ID" value="KGO84705.1"/>
    <property type="molecule type" value="Genomic_DNA"/>
</dbReference>
<gene>
    <name evidence="3" type="ORF">Q764_14370</name>
</gene>
<dbReference type="STRING" id="1121899.GCA_000430025_02702"/>
<proteinExistence type="predicted"/>
<evidence type="ECO:0000256" key="2">
    <source>
        <dbReference type="SAM" id="SignalP"/>
    </source>
</evidence>
<accession>A0A0A2M8V4</accession>
<dbReference type="RefSeq" id="WP_035745235.1">
    <property type="nucleotide sequence ID" value="NZ_JRLW01000071.1"/>
</dbReference>
<evidence type="ECO:0000313" key="4">
    <source>
        <dbReference type="Proteomes" id="UP000030121"/>
    </source>
</evidence>
<sequence length="316" mass="35676">MKNKLRKMLLAFSFGLLFASTSCELQEDVIEKHNYEHKVMLTSKSFSELSSDSNFMKSYGKIPTKKVLLNSISKSNSVTRTKIEEDYEFTIFDAPIKVYESDTLITYNLLIKSDTVEEGNYFENLIINNYTAKNVTDIYKIKYFYDEGVDLVEEYLIKDPIKIILTPIYFNNHPFDDNDRMSMICIRYLGYQCCYDPNGNLGGCHWPIAGECDMDAVQNFAWVTVDVVCNTDSGSGGYDYSGVGGGPKDPHQGGSNGNGNHYPVYSNPTPPCDPRVDCPVLEDASLGHTPCDELNKLTKNPTYPTNPYMDSQDVRI</sequence>
<feature type="non-terminal residue" evidence="3">
    <location>
        <position position="316"/>
    </location>
</feature>
<dbReference type="Proteomes" id="UP000030121">
    <property type="component" value="Unassembled WGS sequence"/>
</dbReference>
<evidence type="ECO:0008006" key="5">
    <source>
        <dbReference type="Google" id="ProtNLM"/>
    </source>
</evidence>
<feature type="signal peptide" evidence="2">
    <location>
        <begin position="1"/>
        <end position="19"/>
    </location>
</feature>
<evidence type="ECO:0000256" key="1">
    <source>
        <dbReference type="SAM" id="MobiDB-lite"/>
    </source>
</evidence>